<dbReference type="InterPro" id="IPR024072">
    <property type="entry name" value="DHFR-like_dom_sf"/>
</dbReference>
<evidence type="ECO:0000259" key="1">
    <source>
        <dbReference type="Pfam" id="PF01872"/>
    </source>
</evidence>
<protein>
    <submittedName>
        <fullName evidence="2">Dihydrofolate reductase</fullName>
    </submittedName>
</protein>
<evidence type="ECO:0000313" key="3">
    <source>
        <dbReference type="Proteomes" id="UP000295215"/>
    </source>
</evidence>
<dbReference type="SUPFAM" id="SSF53597">
    <property type="entry name" value="Dihydrofolate reductase-like"/>
    <property type="match status" value="1"/>
</dbReference>
<sequence>MKITVIANISANGRILIADNPHHQLPPEAMEFYVQFVRQVGNVVIGLKTFENYLKFPKEVKELFKGVEIIILSDKPYTVDGYKTVSSPEEAVEYMSGKDVQEIAIGGGAGTFNAFIDKDLVTDIYFNVNPIITGAGAILGNNNELNSKFKYKEQKLKNGFVQLHLAKEGIKTNL</sequence>
<feature type="domain" description="Bacterial bifunctional deaminase-reductase C-terminal" evidence="1">
    <location>
        <begin position="86"/>
        <end position="149"/>
    </location>
</feature>
<accession>A0A4R7F625</accession>
<name>A0A4R7F625_9FLAO</name>
<dbReference type="Gene3D" id="3.40.430.10">
    <property type="entry name" value="Dihydrofolate Reductase, subunit A"/>
    <property type="match status" value="1"/>
</dbReference>
<evidence type="ECO:0000313" key="2">
    <source>
        <dbReference type="EMBL" id="TDS66177.1"/>
    </source>
</evidence>
<dbReference type="GO" id="GO:0009231">
    <property type="term" value="P:riboflavin biosynthetic process"/>
    <property type="evidence" value="ECO:0007669"/>
    <property type="project" value="InterPro"/>
</dbReference>
<dbReference type="Pfam" id="PF01872">
    <property type="entry name" value="RibD_C"/>
    <property type="match status" value="1"/>
</dbReference>
<dbReference type="RefSeq" id="WP_133711364.1">
    <property type="nucleotide sequence ID" value="NZ_SOAG01000001.1"/>
</dbReference>
<dbReference type="InterPro" id="IPR002734">
    <property type="entry name" value="RibDG_C"/>
</dbReference>
<dbReference type="Proteomes" id="UP000295215">
    <property type="component" value="Unassembled WGS sequence"/>
</dbReference>
<gene>
    <name evidence="2" type="ORF">C8P70_10173</name>
</gene>
<dbReference type="GO" id="GO:0008703">
    <property type="term" value="F:5-amino-6-(5-phosphoribosylamino)uracil reductase activity"/>
    <property type="evidence" value="ECO:0007669"/>
    <property type="project" value="InterPro"/>
</dbReference>
<comment type="caution">
    <text evidence="2">The sequence shown here is derived from an EMBL/GenBank/DDBJ whole genome shotgun (WGS) entry which is preliminary data.</text>
</comment>
<reference evidence="2 3" key="1">
    <citation type="submission" date="2019-03" db="EMBL/GenBank/DDBJ databases">
        <title>Genomic Encyclopedia of Archaeal and Bacterial Type Strains, Phase II (KMG-II): from individual species to whole genera.</title>
        <authorList>
            <person name="Goeker M."/>
        </authorList>
    </citation>
    <scope>NUCLEOTIDE SEQUENCE [LARGE SCALE GENOMIC DNA]</scope>
    <source>
        <strain evidence="2 3">DSM 28213</strain>
    </source>
</reference>
<keyword evidence="3" id="KW-1185">Reference proteome</keyword>
<organism evidence="2 3">
    <name type="scientific">Myroides indicus</name>
    <dbReference type="NCBI Taxonomy" id="1323422"/>
    <lineage>
        <taxon>Bacteria</taxon>
        <taxon>Pseudomonadati</taxon>
        <taxon>Bacteroidota</taxon>
        <taxon>Flavobacteriia</taxon>
        <taxon>Flavobacteriales</taxon>
        <taxon>Flavobacteriaceae</taxon>
        <taxon>Myroides</taxon>
    </lineage>
</organism>
<dbReference type="AlphaFoldDB" id="A0A4R7F625"/>
<dbReference type="EMBL" id="SOAG01000001">
    <property type="protein sequence ID" value="TDS66177.1"/>
    <property type="molecule type" value="Genomic_DNA"/>
</dbReference>
<dbReference type="OrthoDB" id="705695at2"/>
<proteinExistence type="predicted"/>